<organism evidence="1 2">
    <name type="scientific">Mycolicibacterium sphagni</name>
    <dbReference type="NCBI Taxonomy" id="1786"/>
    <lineage>
        <taxon>Bacteria</taxon>
        <taxon>Bacillati</taxon>
        <taxon>Actinomycetota</taxon>
        <taxon>Actinomycetes</taxon>
        <taxon>Mycobacteriales</taxon>
        <taxon>Mycobacteriaceae</taxon>
        <taxon>Mycolicibacterium</taxon>
    </lineage>
</organism>
<comment type="caution">
    <text evidence="1">The sequence shown here is derived from an EMBL/GenBank/DDBJ whole genome shotgun (WGS) entry which is preliminary data.</text>
</comment>
<evidence type="ECO:0000313" key="1">
    <source>
        <dbReference type="EMBL" id="NTY62205.1"/>
    </source>
</evidence>
<gene>
    <name evidence="1" type="ORF">FEG63_21935</name>
</gene>
<protein>
    <recommendedName>
        <fullName evidence="3">Oxidoreductase</fullName>
    </recommendedName>
</protein>
<dbReference type="EMBL" id="VBSB01000014">
    <property type="protein sequence ID" value="NTY62205.1"/>
    <property type="molecule type" value="Genomic_DNA"/>
</dbReference>
<sequence length="62" mass="6782">MAVHITSVVVVRLDGSDNVAVQITDTASSTLRLDLTEDYTLYHRLVDGVDAVWDSDAAQEHP</sequence>
<evidence type="ECO:0008006" key="3">
    <source>
        <dbReference type="Google" id="ProtNLM"/>
    </source>
</evidence>
<dbReference type="RefSeq" id="WP_174399933.1">
    <property type="nucleotide sequence ID" value="NZ_VBSB01000014.1"/>
</dbReference>
<keyword evidence="2" id="KW-1185">Reference proteome</keyword>
<reference evidence="1 2" key="1">
    <citation type="submission" date="2019-05" db="EMBL/GenBank/DDBJ databases">
        <title>Mycolicibacterium sphagni ENV482 genome assembly.</title>
        <authorList>
            <person name="Chen W."/>
            <person name="Faulkner N.W."/>
            <person name="Hyman M.R."/>
        </authorList>
    </citation>
    <scope>NUCLEOTIDE SEQUENCE [LARGE SCALE GENOMIC DNA]</scope>
    <source>
        <strain evidence="1 2">ENV482</strain>
    </source>
</reference>
<proteinExistence type="predicted"/>
<dbReference type="Proteomes" id="UP000708347">
    <property type="component" value="Unassembled WGS sequence"/>
</dbReference>
<accession>A0ABX2K7L7</accession>
<name>A0ABX2K7L7_9MYCO</name>
<evidence type="ECO:0000313" key="2">
    <source>
        <dbReference type="Proteomes" id="UP000708347"/>
    </source>
</evidence>